<dbReference type="GO" id="GO:0030170">
    <property type="term" value="F:pyridoxal phosphate binding"/>
    <property type="evidence" value="ECO:0007669"/>
    <property type="project" value="InterPro"/>
</dbReference>
<evidence type="ECO:0000256" key="2">
    <source>
        <dbReference type="ARBA" id="ARBA00022898"/>
    </source>
</evidence>
<evidence type="ECO:0000256" key="1">
    <source>
        <dbReference type="ARBA" id="ARBA00008954"/>
    </source>
</evidence>
<evidence type="ECO:0008006" key="4">
    <source>
        <dbReference type="Google" id="ProtNLM"/>
    </source>
</evidence>
<dbReference type="GO" id="GO:0005739">
    <property type="term" value="C:mitochondrion"/>
    <property type="evidence" value="ECO:0007669"/>
    <property type="project" value="TreeGrafter"/>
</dbReference>
<dbReference type="InterPro" id="IPR015421">
    <property type="entry name" value="PyrdxlP-dep_Trfase_major"/>
</dbReference>
<gene>
    <name evidence="3" type="ORF">METZ01_LOCUS222145</name>
</gene>
<accession>A0A382G546</accession>
<dbReference type="AlphaFoldDB" id="A0A382G546"/>
<name>A0A382G546_9ZZZZ</name>
<protein>
    <recommendedName>
        <fullName evidence="4">Aspartate aminotransferase family protein</fullName>
    </recommendedName>
</protein>
<sequence length="334" mass="36726">MGNASSLFYSEPLHIVRGEDVWLYDAEGKKYLDVYNNVAHVGHSNPYVVEAITRQAKTLNTNTRYLHENIVDLAEKITKLMPGELSVCYFVCSGSEANDLALQIARTYTKKQGCLVSENAYHGNTTAVFQMSPEDFAPETRQEWVHTLPNPIKYQQTDQAEAHYLKDLSFAMDNLDDIGVGTAAVIFDSIFSSDGIFLPPSGYLKTIYGAVRTSGGLAIADEVQSGFGRTGSYMWGFSHDGVVPDIVTLGKPMGNGYPIAAVVTTDEIAQTYNKEYGYFNTFGGNPVACAAGLAVLEIIKKDQLMKHAKSTGLYFYQELIKLAGKYELISDVRG</sequence>
<dbReference type="InterPro" id="IPR005814">
    <property type="entry name" value="Aminotrans_3"/>
</dbReference>
<dbReference type="InterPro" id="IPR015424">
    <property type="entry name" value="PyrdxlP-dep_Trfase"/>
</dbReference>
<proteinExistence type="inferred from homology"/>
<dbReference type="Pfam" id="PF00202">
    <property type="entry name" value="Aminotran_3"/>
    <property type="match status" value="1"/>
</dbReference>
<dbReference type="GO" id="GO:0008483">
    <property type="term" value="F:transaminase activity"/>
    <property type="evidence" value="ECO:0007669"/>
    <property type="project" value="InterPro"/>
</dbReference>
<dbReference type="PANTHER" id="PTHR45688:SF13">
    <property type="entry name" value="ALANINE--GLYOXYLATE AMINOTRANSFERASE 2-LIKE"/>
    <property type="match status" value="1"/>
</dbReference>
<dbReference type="EMBL" id="UINC01053135">
    <property type="protein sequence ID" value="SVB69291.1"/>
    <property type="molecule type" value="Genomic_DNA"/>
</dbReference>
<dbReference type="PANTHER" id="PTHR45688">
    <property type="match status" value="1"/>
</dbReference>
<reference evidence="3" key="1">
    <citation type="submission" date="2018-05" db="EMBL/GenBank/DDBJ databases">
        <authorList>
            <person name="Lanie J.A."/>
            <person name="Ng W.-L."/>
            <person name="Kazmierczak K.M."/>
            <person name="Andrzejewski T.M."/>
            <person name="Davidsen T.M."/>
            <person name="Wayne K.J."/>
            <person name="Tettelin H."/>
            <person name="Glass J.I."/>
            <person name="Rusch D."/>
            <person name="Podicherti R."/>
            <person name="Tsui H.-C.T."/>
            <person name="Winkler M.E."/>
        </authorList>
    </citation>
    <scope>NUCLEOTIDE SEQUENCE</scope>
</reference>
<evidence type="ECO:0000313" key="3">
    <source>
        <dbReference type="EMBL" id="SVB69291.1"/>
    </source>
</evidence>
<dbReference type="SUPFAM" id="SSF53383">
    <property type="entry name" value="PLP-dependent transferases"/>
    <property type="match status" value="1"/>
</dbReference>
<comment type="similarity">
    <text evidence="1">Belongs to the class-III pyridoxal-phosphate-dependent aminotransferase family.</text>
</comment>
<feature type="non-terminal residue" evidence="3">
    <location>
        <position position="334"/>
    </location>
</feature>
<dbReference type="PIRSF" id="PIRSF000521">
    <property type="entry name" value="Transaminase_4ab_Lys_Orn"/>
    <property type="match status" value="1"/>
</dbReference>
<dbReference type="Gene3D" id="3.40.640.10">
    <property type="entry name" value="Type I PLP-dependent aspartate aminotransferase-like (Major domain)"/>
    <property type="match status" value="1"/>
</dbReference>
<dbReference type="Gene3D" id="3.90.1150.10">
    <property type="entry name" value="Aspartate Aminotransferase, domain 1"/>
    <property type="match status" value="1"/>
</dbReference>
<organism evidence="3">
    <name type="scientific">marine metagenome</name>
    <dbReference type="NCBI Taxonomy" id="408172"/>
    <lineage>
        <taxon>unclassified sequences</taxon>
        <taxon>metagenomes</taxon>
        <taxon>ecological metagenomes</taxon>
    </lineage>
</organism>
<keyword evidence="2" id="KW-0663">Pyridoxal phosphate</keyword>
<dbReference type="CDD" id="cd00610">
    <property type="entry name" value="OAT_like"/>
    <property type="match status" value="1"/>
</dbReference>
<dbReference type="InterPro" id="IPR015422">
    <property type="entry name" value="PyrdxlP-dep_Trfase_small"/>
</dbReference>